<feature type="signal peptide" evidence="1">
    <location>
        <begin position="1"/>
        <end position="18"/>
    </location>
</feature>
<dbReference type="RefSeq" id="WP_126448524.1">
    <property type="nucleotide sequence ID" value="NZ_CP034549.1"/>
</dbReference>
<organism evidence="2 3">
    <name type="scientific">Nonlabens ponticola</name>
    <dbReference type="NCBI Taxonomy" id="2496866"/>
    <lineage>
        <taxon>Bacteria</taxon>
        <taxon>Pseudomonadati</taxon>
        <taxon>Bacteroidota</taxon>
        <taxon>Flavobacteriia</taxon>
        <taxon>Flavobacteriales</taxon>
        <taxon>Flavobacteriaceae</taxon>
        <taxon>Nonlabens</taxon>
    </lineage>
</organism>
<keyword evidence="1" id="KW-0732">Signal</keyword>
<reference evidence="2 3" key="1">
    <citation type="submission" date="2018-12" db="EMBL/GenBank/DDBJ databases">
        <title>Complete genome of Nonlabens sp. MJ115.</title>
        <authorList>
            <person name="Choi H.S."/>
            <person name="Jung J."/>
        </authorList>
    </citation>
    <scope>NUCLEOTIDE SEQUENCE [LARGE SCALE GENOMIC DNA]</scope>
    <source>
        <strain evidence="2 3">MJ115</strain>
    </source>
</reference>
<evidence type="ECO:0000256" key="1">
    <source>
        <dbReference type="SAM" id="SignalP"/>
    </source>
</evidence>
<dbReference type="EMBL" id="CP034549">
    <property type="protein sequence ID" value="AZQ44809.1"/>
    <property type="molecule type" value="Genomic_DNA"/>
</dbReference>
<dbReference type="OrthoDB" id="921445at2"/>
<dbReference type="Proteomes" id="UP000279600">
    <property type="component" value="Chromosome"/>
</dbReference>
<keyword evidence="3" id="KW-1185">Reference proteome</keyword>
<protein>
    <recommendedName>
        <fullName evidence="4">Outer membrane protein beta-barrel domain-containing protein</fullName>
    </recommendedName>
</protein>
<evidence type="ECO:0000313" key="3">
    <source>
        <dbReference type="Proteomes" id="UP000279600"/>
    </source>
</evidence>
<sequence>MKHFFTLLFFFFLVAVQAQTNKEDAYRVDESGSRTIGKIKISEFLKNPDRVEFYPENGQQVVMTPFNTRSFGTLEDGLLYQSSKIDVDLTSDVEPINKVSPTTIEKQVFLKILIKGEGTLAEYSSDNNTRYYVKTGTSDFKLLNYQEYLTADGSQIGKSRDYQRQIAELLDCNSTDYQKLGGLGYNRKDLLEYVIDYNECTNKSYSIISRKNNLSLLSGRINAGVSSQTLSPSKDYFRQFDGVNETSIHVSGILEVRFDRKRDNWSIISEIAYNSQVEGSSTYQQQFTGNGLEFRDEEVYIESQSIDITIGALKYLYLNEKMSLLLSAQGGISNVSSDSFIEFGDNGEFGAFPLSDLIIYKAGIAAEFKNKISFKIEYFGSSTTKESTVNAEVLKSGLNLKVGYRIF</sequence>
<dbReference type="KEGG" id="noj:EJ995_11410"/>
<dbReference type="AlphaFoldDB" id="A0A3S9N0A0"/>
<evidence type="ECO:0000313" key="2">
    <source>
        <dbReference type="EMBL" id="AZQ44809.1"/>
    </source>
</evidence>
<evidence type="ECO:0008006" key="4">
    <source>
        <dbReference type="Google" id="ProtNLM"/>
    </source>
</evidence>
<proteinExistence type="predicted"/>
<feature type="chain" id="PRO_5019538320" description="Outer membrane protein beta-barrel domain-containing protein" evidence="1">
    <location>
        <begin position="19"/>
        <end position="407"/>
    </location>
</feature>
<gene>
    <name evidence="2" type="ORF">EJ995_11410</name>
</gene>
<name>A0A3S9N0A0_9FLAO</name>
<accession>A0A3S9N0A0</accession>